<feature type="compositionally biased region" description="Acidic residues" evidence="1">
    <location>
        <begin position="658"/>
        <end position="671"/>
    </location>
</feature>
<evidence type="ECO:0000313" key="3">
    <source>
        <dbReference type="Proteomes" id="UP000037923"/>
    </source>
</evidence>
<feature type="compositionally biased region" description="Low complexity" evidence="1">
    <location>
        <begin position="2478"/>
        <end position="2489"/>
    </location>
</feature>
<feature type="compositionally biased region" description="Polar residues" evidence="1">
    <location>
        <begin position="1410"/>
        <end position="1427"/>
    </location>
</feature>
<dbReference type="OrthoDB" id="273871at2759"/>
<feature type="region of interest" description="Disordered" evidence="1">
    <location>
        <begin position="1679"/>
        <end position="1735"/>
    </location>
</feature>
<gene>
    <name evidence="2" type="ORF">ABB37_08766</name>
</gene>
<accession>A0A0N0DRT1</accession>
<dbReference type="EMBL" id="LGTL01000026">
    <property type="protein sequence ID" value="KPA75088.1"/>
    <property type="molecule type" value="Genomic_DNA"/>
</dbReference>
<feature type="region of interest" description="Disordered" evidence="1">
    <location>
        <begin position="1408"/>
        <end position="1427"/>
    </location>
</feature>
<feature type="region of interest" description="Disordered" evidence="1">
    <location>
        <begin position="657"/>
        <end position="678"/>
    </location>
</feature>
<feature type="compositionally biased region" description="Polar residues" evidence="1">
    <location>
        <begin position="2673"/>
        <end position="2690"/>
    </location>
</feature>
<feature type="compositionally biased region" description="Low complexity" evidence="1">
    <location>
        <begin position="2828"/>
        <end position="2837"/>
    </location>
</feature>
<protein>
    <submittedName>
        <fullName evidence="2">Uncharacterized protein</fullName>
    </submittedName>
</protein>
<proteinExistence type="predicted"/>
<keyword evidence="3" id="KW-1185">Reference proteome</keyword>
<feature type="compositionally biased region" description="Low complexity" evidence="1">
    <location>
        <begin position="2109"/>
        <end position="2132"/>
    </location>
</feature>
<feature type="compositionally biased region" description="Polar residues" evidence="1">
    <location>
        <begin position="1679"/>
        <end position="1696"/>
    </location>
</feature>
<feature type="region of interest" description="Disordered" evidence="1">
    <location>
        <begin position="1016"/>
        <end position="1058"/>
    </location>
</feature>
<feature type="compositionally biased region" description="Low complexity" evidence="1">
    <location>
        <begin position="88"/>
        <end position="115"/>
    </location>
</feature>
<name>A0A0N0DRT1_LEPPY</name>
<feature type="compositionally biased region" description="Acidic residues" evidence="1">
    <location>
        <begin position="2838"/>
        <end position="2847"/>
    </location>
</feature>
<evidence type="ECO:0000313" key="2">
    <source>
        <dbReference type="EMBL" id="KPA75088.1"/>
    </source>
</evidence>
<feature type="region of interest" description="Disordered" evidence="1">
    <location>
        <begin position="2420"/>
        <end position="2443"/>
    </location>
</feature>
<dbReference type="VEuPathDB" id="TriTrypDB:LpyrH10_26_0610"/>
<feature type="region of interest" description="Disordered" evidence="1">
    <location>
        <begin position="1947"/>
        <end position="1981"/>
    </location>
</feature>
<reference evidence="2 3" key="1">
    <citation type="submission" date="2015-07" db="EMBL/GenBank/DDBJ databases">
        <title>High-quality genome of monoxenous trypanosomatid Leptomonas pyrrhocoris.</title>
        <authorList>
            <person name="Flegontov P."/>
            <person name="Butenko A."/>
            <person name="Firsov S."/>
            <person name="Vlcek C."/>
            <person name="Logacheva M.D."/>
            <person name="Field M."/>
            <person name="Filatov D."/>
            <person name="Flegontova O."/>
            <person name="Gerasimov E."/>
            <person name="Jackson A.P."/>
            <person name="Kelly S."/>
            <person name="Opperdoes F."/>
            <person name="O'Reilly A."/>
            <person name="Votypka J."/>
            <person name="Yurchenko V."/>
            <person name="Lukes J."/>
        </authorList>
    </citation>
    <scope>NUCLEOTIDE SEQUENCE [LARGE SCALE GENOMIC DNA]</scope>
    <source>
        <strain evidence="2">H10</strain>
    </source>
</reference>
<feature type="compositionally biased region" description="Basic and acidic residues" evidence="1">
    <location>
        <begin position="1018"/>
        <end position="1031"/>
    </location>
</feature>
<dbReference type="RefSeq" id="XP_015653527.1">
    <property type="nucleotide sequence ID" value="XM_015807869.1"/>
</dbReference>
<sequence length="2963" mass="314892">MSHLFSRTYKAPPARMTRKAGVEATDAGIHVEEAPVTTRTCHSWSCYDQTADETVVVALHVHQSLHVEVVGAGGDGTGGSRCTTAQRSSSSSPSKSGGSPNNTTATTNDDGNPDNQEGLCGYTWELTWLPSPSQSGMNSSCPATPTSARFTFPRATPLAHSTVRGSGGVLFFSSRRVLIATEATENDGARTGTSALPHVLLDSFVVQRQPCAATTATTKGISSSASHQWRRVAGAVRLPCPLAAPFTPTAGPARATPLLVYGVQVPSTTASSSSTNGVQMRVLYVAAISTSISASNGRGSEQSVLVGVADLWETPDTPADPPAPLQCVPRHTVMESPLQLALSLPRPRNTHAPLSSSAAAALPLRPSDLLWVYVADVERNRWAGARGTQLYGSLVAVLPCLSDSALSASSAATSAGTSPLSRLLPAVPCSGFRAASLHGVLGVVSHELDVLAKEQALRQHRADRNSGGRSFAVDEEETVIAQLLPSSECSVCEVEIGPPVESVQAAASTAQLPPYTSVLLFVFDGVVARGSVHAKQGLYTTQTPPWNEAASAGAASVAVVHRVPLARTLWRGLTPVVPTSAKAAHPVYSAATGNTAAAPPAAYSTTNNADVMEDLFSWALTDLDRWAEFLAAGSSASHAVANTPRAGTCADAIADEREAGEEEEESIDAEGEMISSSPPSVATNTAVEFVAAATASVACCLPKRNALTSELKVWYYVSDGMGGPEIRAGTGATTSGVAALPVAAAPAAAAATAACLPAPGTEDWEAHVAEWTVSRCLHSPLASSTRAEDADAVAIVSTYKVLKMLWAHALLGTMGATHGPPPPPPAWPQVLMNVLHDTAADAGRHRTRLYVYARAVASLVSAGLASGSSGSSSGNSARREAELTHMRAAAVVFLRLVLRTLIELDWRAGDVDGRRCGQWMARWFLGEAAAVPQPRRSRSTVVAAAEEEESENESGTRTLLAEGRAMQVLMQLGASEEVLAWLRRMVLLYTCRCCQRPLELTLADVVAAAGVDLDAPGEEGKAAEESSRDGWSDSEDDGADEEARASPAGPLPRKAHSEADMAEWQASMEYALLRMARPAALHRLLHDLSCTTNSRFVTAAVAAAVPVKAVMLHGLLTVADLHSLVGVGWTAAQIHEAAPLGFSFVCLLVDVAMRVTTGTSASTAEGYETLVAAALDAWEGGECRGASAASSPGVRVPVYPLLSLCDSATATFPFPFSLLPPLLTVYVWYHVVDRLCRALKLLPQPLTEAGVRYGDEDEEDDEGLSVWSKRGGTDAPQLKGLHRGLCVLRCLTQDNPFCAEELFAAMQLVYPSCLEEHHGGVEDGGGSKESELTASPSWCAQFLAAWQHLLPLGAPPLSEQDAAATYRERCLARSPRFADLMRVLHLVYASAGSGHVLRAQLWRATAGPETASQQRETRSATAHTRSQAQLEHSLTTWLIDAAVRQANTATTALASQAGDRATLSSDLVAPWLIQLVAHVLLCDSAAVTDVGVHEQLYAALAQVRQKVSSATMGAAAAASAKVALALLRPCLMYAYPLLLQLALADELAGDPPIGDAVSAPASHGGTRNGTCEPTRERFLQFNEPLMWRGATGRSPDSPRQGRELEQLCAGEVCERARRLLGRIVGLYDAPMNTSLRTSSSSSSGGADRRFRVLALLLPLQPSVVDLAVRQRRLLRCSVEASQQQQHHVPPGTSTRTHASDDERAAFTAPPLDSTSSAITTETSRSSSSSTERVESGTEDALELAHFYLSSMAAYFMAASASLSKPPPQPQQQQRSLRHLGWFTVGCEVIRRELRTYVITELLLARCIQCRNDAPSSTVEAKEWCLVASARELKAFINALGDAMEPVTQALVEGLNFPLYHSVVLLLVFDLLHQLFLVEARAGTQRADAVGFARHSTTAIRADASRAQLVRRWIHHVVAPLYRDLAVEDQKTVLLVLSSDFVEEYLQESGERTRGSGNATQRQPSPPTAKETSVPAYTESDVHHAWQQWRQQGTAALLLPTPTSSKTEAAVLACVEQCIAENKRPLLHLSPSLRALPNATSTRDSRAEPTTFEGQRRDANTGSNSNSNGNGNGGGGGASWMEAGSALRSTLLHTIGGRAPSRRGQQTRNSSTALSSSSTITTTTGAPTPDPASLTEEERKSPLAGQASTEAASTIQRGRGLSVAMADAVAHSASLDTEEAIQLLGKEEAFLRRQLSRQLFTAQQHDFFASPAFQHALVDLYLAMRAEKRRKELVSFALDQLDLIFAFESRAEQLLHGHCRRELRQAWVDYGERQRLALHRLLQEEHEARIGVQAVAYADRATLLAAAQAEQKIWILQDEGRRGVALLEQDARDALSVAAATAHVELARRAVEAEEDAYWKAEEDEWARMEQEGGESGVGGVASSTAPQPVRSSGAQKAWKRSGDVDAAVAAVASSSLPAAALPVPAPSTQQDVEPTSVKEDEKESYLQTGLAHAATEVGTSNLFGTLSRWQTALRERVAPAPASRRAQQQQEDDDAENTDASHAAAPWRDSSIPPLPVPQSRVAAKTAPIGKAADVGKGSKEKDDWGWGSDYGGDDVVEVRPRKPAAHAHPHELPLTVPPVIPLTSRRILPLHGSANAAAADNATVPSCPLRHLREQPPSNKPTRVKRKGLAATLLAEGTSTTSTEEAAPPSHAGVARWHQLPPLQALPREQPQHTCPAQRTPRPSNTEEATPNPVRSILSAVEAAATETISKNREDPETSLSTDRSAEVTSAMEAQDSRITTTVTAQQKTAYSAASCPTDRWAGDGSGGKSIHGSGEEGVEAKLMNTEVEPAAVAAAAKKVDHVVVLEKEESNNDNVWGWSDEDDAAHNAAAAQPVVADEEEREEEQQTPLLTAPHGKSSPSRPSGEAPVDAMSGTTGPGHARSIPVNEAPLVEEEKPHSSGWFDADEGTFGSEIVPMQQAAAAAAAAPPHRPSAGGTELEDVQVQQLYMKELETREQLLNLV</sequence>
<feature type="compositionally biased region" description="Low complexity" evidence="1">
    <location>
        <begin position="1713"/>
        <end position="1730"/>
    </location>
</feature>
<feature type="region of interest" description="Disordered" evidence="1">
    <location>
        <begin position="2368"/>
        <end position="2398"/>
    </location>
</feature>
<feature type="region of interest" description="Disordered" evidence="1">
    <location>
        <begin position="2707"/>
        <end position="2777"/>
    </location>
</feature>
<feature type="region of interest" description="Disordered" evidence="1">
    <location>
        <begin position="71"/>
        <end position="117"/>
    </location>
</feature>
<feature type="region of interest" description="Disordered" evidence="1">
    <location>
        <begin position="2670"/>
        <end position="2695"/>
    </location>
</feature>
<feature type="region of interest" description="Disordered" evidence="1">
    <location>
        <begin position="2476"/>
        <end position="2551"/>
    </location>
</feature>
<feature type="compositionally biased region" description="Polar residues" evidence="1">
    <location>
        <begin position="2738"/>
        <end position="2753"/>
    </location>
</feature>
<feature type="region of interest" description="Disordered" evidence="1">
    <location>
        <begin position="1"/>
        <end position="23"/>
    </location>
</feature>
<dbReference type="Proteomes" id="UP000037923">
    <property type="component" value="Unassembled WGS sequence"/>
</dbReference>
<comment type="caution">
    <text evidence="2">The sequence shown here is derived from an EMBL/GenBank/DDBJ whole genome shotgun (WGS) entry which is preliminary data.</text>
</comment>
<dbReference type="GeneID" id="26909049"/>
<feature type="region of interest" description="Disordered" evidence="1">
    <location>
        <begin position="2095"/>
        <end position="2153"/>
    </location>
</feature>
<organism evidence="2 3">
    <name type="scientific">Leptomonas pyrrhocoris</name>
    <name type="common">Firebug parasite</name>
    <dbReference type="NCBI Taxonomy" id="157538"/>
    <lineage>
        <taxon>Eukaryota</taxon>
        <taxon>Discoba</taxon>
        <taxon>Euglenozoa</taxon>
        <taxon>Kinetoplastea</taxon>
        <taxon>Metakinetoplastina</taxon>
        <taxon>Trypanosomatida</taxon>
        <taxon>Trypanosomatidae</taxon>
        <taxon>Leishmaniinae</taxon>
        <taxon>Leptomonas</taxon>
    </lineage>
</organism>
<dbReference type="OMA" id="WMEWLSE"/>
<feature type="compositionally biased region" description="Polar residues" evidence="1">
    <location>
        <begin position="2384"/>
        <end position="2394"/>
    </location>
</feature>
<feature type="region of interest" description="Disordered" evidence="1">
    <location>
        <begin position="2810"/>
        <end position="2909"/>
    </location>
</feature>
<evidence type="ECO:0000256" key="1">
    <source>
        <dbReference type="SAM" id="MobiDB-lite"/>
    </source>
</evidence>
<feature type="region of interest" description="Disordered" evidence="1">
    <location>
        <begin position="2033"/>
        <end position="2080"/>
    </location>
</feature>